<dbReference type="PROSITE" id="PS00687">
    <property type="entry name" value="ALDEHYDE_DEHYDR_GLU"/>
    <property type="match status" value="1"/>
</dbReference>
<keyword evidence="2 3" id="KW-0560">Oxidoreductase</keyword>
<dbReference type="OrthoDB" id="9762913at2"/>
<evidence type="ECO:0000256" key="3">
    <source>
        <dbReference type="PIRNR" id="PIRNR036492"/>
    </source>
</evidence>
<evidence type="ECO:0000256" key="6">
    <source>
        <dbReference type="RuleBase" id="RU003345"/>
    </source>
</evidence>
<dbReference type="InterPro" id="IPR012394">
    <property type="entry name" value="Aldehyde_DH_NAD(P)"/>
</dbReference>
<dbReference type="AlphaFoldDB" id="A0A2N0BGM7"/>
<dbReference type="SUPFAM" id="SSF53720">
    <property type="entry name" value="ALDH-like"/>
    <property type="match status" value="1"/>
</dbReference>
<evidence type="ECO:0000256" key="4">
    <source>
        <dbReference type="PIRSR" id="PIRSR036492-1"/>
    </source>
</evidence>
<name>A0A2N0BGM7_9LEPT</name>
<dbReference type="Gene3D" id="3.40.309.10">
    <property type="entry name" value="Aldehyde Dehydrogenase, Chain A, domain 2"/>
    <property type="match status" value="1"/>
</dbReference>
<dbReference type="PROSITE" id="PS00070">
    <property type="entry name" value="ALDEHYDE_DEHYDR_CYS"/>
    <property type="match status" value="1"/>
</dbReference>
<dbReference type="EMBL" id="NPEF01000001">
    <property type="protein sequence ID" value="PJZ94908.1"/>
    <property type="molecule type" value="Genomic_DNA"/>
</dbReference>
<dbReference type="InterPro" id="IPR029510">
    <property type="entry name" value="Ald_DH_CS_GLU"/>
</dbReference>
<feature type="compositionally biased region" description="Polar residues" evidence="7">
    <location>
        <begin position="1"/>
        <end position="16"/>
    </location>
</feature>
<dbReference type="InterPro" id="IPR016162">
    <property type="entry name" value="Ald_DH_N"/>
</dbReference>
<feature type="active site" evidence="4">
    <location>
        <position position="288"/>
    </location>
</feature>
<reference evidence="9" key="3">
    <citation type="submission" date="2023-10" db="EMBL/GenBank/DDBJ databases">
        <authorList>
            <person name="Picardeau M."/>
            <person name="Thibeaux R."/>
        </authorList>
    </citation>
    <scope>NUCLEOTIDE SEQUENCE</scope>
    <source>
        <strain evidence="9">ATI7-C-A5</strain>
    </source>
</reference>
<feature type="domain" description="Aldehyde dehydrogenase" evidence="8">
    <location>
        <begin position="25"/>
        <end position="480"/>
    </location>
</feature>
<dbReference type="CDD" id="cd07099">
    <property type="entry name" value="ALDH_DDALDH"/>
    <property type="match status" value="1"/>
</dbReference>
<accession>A0A2N0BED8</accession>
<feature type="active site" evidence="4 5">
    <location>
        <position position="254"/>
    </location>
</feature>
<dbReference type="InterPro" id="IPR016161">
    <property type="entry name" value="Ald_DH/histidinol_DH"/>
</dbReference>
<dbReference type="EMBL" id="NPEF02000013">
    <property type="protein sequence ID" value="MDV6236302.1"/>
    <property type="molecule type" value="Genomic_DNA"/>
</dbReference>
<dbReference type="InterPro" id="IPR016163">
    <property type="entry name" value="Ald_DH_C"/>
</dbReference>
<evidence type="ECO:0000313" key="9">
    <source>
        <dbReference type="EMBL" id="MDV6236302.1"/>
    </source>
</evidence>
<dbReference type="FunFam" id="3.40.309.10:FF:000009">
    <property type="entry name" value="Aldehyde dehydrogenase A"/>
    <property type="match status" value="1"/>
</dbReference>
<protein>
    <recommendedName>
        <fullName evidence="3">Aldehyde dehydrogenase</fullName>
    </recommendedName>
</protein>
<evidence type="ECO:0000313" key="10">
    <source>
        <dbReference type="EMBL" id="PJZ94908.1"/>
    </source>
</evidence>
<dbReference type="PANTHER" id="PTHR11699">
    <property type="entry name" value="ALDEHYDE DEHYDROGENASE-RELATED"/>
    <property type="match status" value="1"/>
</dbReference>
<gene>
    <name evidence="10" type="ORF">CH379_00065</name>
    <name evidence="9" type="ORF">CH379_011765</name>
</gene>
<evidence type="ECO:0000313" key="11">
    <source>
        <dbReference type="Proteomes" id="UP000232122"/>
    </source>
</evidence>
<dbReference type="Pfam" id="PF00171">
    <property type="entry name" value="Aldedh"/>
    <property type="match status" value="1"/>
</dbReference>
<organism evidence="10">
    <name type="scientific">Leptospira ellisii</name>
    <dbReference type="NCBI Taxonomy" id="2023197"/>
    <lineage>
        <taxon>Bacteria</taxon>
        <taxon>Pseudomonadati</taxon>
        <taxon>Spirochaetota</taxon>
        <taxon>Spirochaetia</taxon>
        <taxon>Leptospirales</taxon>
        <taxon>Leptospiraceae</taxon>
        <taxon>Leptospira</taxon>
    </lineage>
</organism>
<keyword evidence="11" id="KW-1185">Reference proteome</keyword>
<evidence type="ECO:0000256" key="2">
    <source>
        <dbReference type="ARBA" id="ARBA00023002"/>
    </source>
</evidence>
<dbReference type="GO" id="GO:0016620">
    <property type="term" value="F:oxidoreductase activity, acting on the aldehyde or oxo group of donors, NAD or NADP as acceptor"/>
    <property type="evidence" value="ECO:0007669"/>
    <property type="project" value="InterPro"/>
</dbReference>
<feature type="region of interest" description="Disordered" evidence="7">
    <location>
        <begin position="1"/>
        <end position="21"/>
    </location>
</feature>
<evidence type="ECO:0000259" key="8">
    <source>
        <dbReference type="Pfam" id="PF00171"/>
    </source>
</evidence>
<sequence length="540" mass="59624">MSVGTSTQSNIKSNGNHAAHGYQTAQNPATLEEIGKVPNTNLDTIPTVFQKARDAQKVWARTKCSVRKKHILKMRDYIVDHAEELAEIVSKDNGKTRMDALATEVLPAALAADWYAKNAKHHLGPKKLPMSTFLFFNKRNELHRVPLGVVGIISPWNYPLSIPFGEIAMGLMAGNAILLKVAQATILVGQAIEKIVAAGELPEGLFHHIVGSGGAVSKTFFENKIDKIFFTGSVATGKTLMTAATQTLTPLSLELGGKDPMIVLEDADLERAANGAAWAGYQNAGQSCGGVERVYVQEKVYDKFINLLSAKTKAMRHGADRNFDVDMGAMTTEEQLNTVKRQVDDAVKNGAKILAQSKAAENTKGYFYPATLIVDVNHRMELMREENFGPVIPVMKFKTVEEAIELANDSTMALTSSVRTRNVSLGKKIARKLESGATTVNDHLYTHGQLETPWGGWKESGLGRTHSSLGFDEMTQPKLVNWDIIPSKRNIWWYPFDKTSYEAILAAMRFNFTKNPFSWIVNGTKLTVFMIGRMFTSWKV</sequence>
<evidence type="ECO:0000256" key="1">
    <source>
        <dbReference type="ARBA" id="ARBA00009986"/>
    </source>
</evidence>
<dbReference type="Gene3D" id="3.40.605.10">
    <property type="entry name" value="Aldehyde Dehydrogenase, Chain A, domain 1"/>
    <property type="match status" value="1"/>
</dbReference>
<proteinExistence type="inferred from homology"/>
<evidence type="ECO:0000256" key="7">
    <source>
        <dbReference type="SAM" id="MobiDB-lite"/>
    </source>
</evidence>
<dbReference type="RefSeq" id="WP_100748103.1">
    <property type="nucleotide sequence ID" value="NZ_NPEF02000013.1"/>
</dbReference>
<reference evidence="10" key="1">
    <citation type="submission" date="2017-07" db="EMBL/GenBank/DDBJ databases">
        <title>Leptospira spp. isolated from tropical soils.</title>
        <authorList>
            <person name="Thibeaux R."/>
            <person name="Iraola G."/>
            <person name="Ferres I."/>
            <person name="Bierque E."/>
            <person name="Girault D."/>
            <person name="Soupe-Gilbert M.-E."/>
            <person name="Picardeau M."/>
            <person name="Goarant C."/>
        </authorList>
    </citation>
    <scope>NUCLEOTIDE SEQUENCE [LARGE SCALE GENOMIC DNA]</scope>
    <source>
        <strain evidence="10">ATI7-C-A5</strain>
    </source>
</reference>
<dbReference type="InterPro" id="IPR015590">
    <property type="entry name" value="Aldehyde_DH_dom"/>
</dbReference>
<dbReference type="GO" id="GO:0006081">
    <property type="term" value="P:aldehyde metabolic process"/>
    <property type="evidence" value="ECO:0007669"/>
    <property type="project" value="InterPro"/>
</dbReference>
<dbReference type="PIRSF" id="PIRSF036492">
    <property type="entry name" value="ALDH"/>
    <property type="match status" value="1"/>
</dbReference>
<dbReference type="Proteomes" id="UP000232122">
    <property type="component" value="Unassembled WGS sequence"/>
</dbReference>
<reference evidence="9 11" key="2">
    <citation type="journal article" date="2018" name="Microb. Genom.">
        <title>Deciphering the unexplored Leptospira diversity from soils uncovers genomic evolution to virulence.</title>
        <authorList>
            <person name="Thibeaux R."/>
            <person name="Iraola G."/>
            <person name="Ferres I."/>
            <person name="Bierque E."/>
            <person name="Girault D."/>
            <person name="Soupe-Gilbert M.E."/>
            <person name="Picardeau M."/>
            <person name="Goarant C."/>
        </authorList>
    </citation>
    <scope>NUCLEOTIDE SEQUENCE [LARGE SCALE GENOMIC DNA]</scope>
    <source>
        <strain evidence="9 11">ATI7-C-A5</strain>
    </source>
</reference>
<accession>A0A2N0BGM7</accession>
<evidence type="ECO:0000256" key="5">
    <source>
        <dbReference type="PROSITE-ProRule" id="PRU10007"/>
    </source>
</evidence>
<comment type="caution">
    <text evidence="10">The sequence shown here is derived from an EMBL/GenBank/DDBJ whole genome shotgun (WGS) entry which is preliminary data.</text>
</comment>
<dbReference type="InterPro" id="IPR016160">
    <property type="entry name" value="Ald_DH_CS_CYS"/>
</dbReference>
<comment type="similarity">
    <text evidence="1 3 6">Belongs to the aldehyde dehydrogenase family.</text>
</comment>